<evidence type="ECO:0000313" key="7">
    <source>
        <dbReference type="Proteomes" id="UP000243180"/>
    </source>
</evidence>
<dbReference type="AlphaFoldDB" id="A0A1B4XEM9"/>
<gene>
    <name evidence="6" type="ORF">SCL_0948</name>
</gene>
<accession>A0A1B4XEM9</accession>
<dbReference type="PROSITE" id="PS51063">
    <property type="entry name" value="HTH_CRP_2"/>
    <property type="match status" value="1"/>
</dbReference>
<dbReference type="InterPro" id="IPR036388">
    <property type="entry name" value="WH-like_DNA-bd_sf"/>
</dbReference>
<dbReference type="PANTHER" id="PTHR24567:SF74">
    <property type="entry name" value="HTH-TYPE TRANSCRIPTIONAL REGULATOR ARCR"/>
    <property type="match status" value="1"/>
</dbReference>
<dbReference type="InterPro" id="IPR014710">
    <property type="entry name" value="RmlC-like_jellyroll"/>
</dbReference>
<dbReference type="InterPro" id="IPR012318">
    <property type="entry name" value="HTH_CRP"/>
</dbReference>
<dbReference type="Gene3D" id="1.10.10.10">
    <property type="entry name" value="Winged helix-like DNA-binding domain superfamily/Winged helix DNA-binding domain"/>
    <property type="match status" value="1"/>
</dbReference>
<dbReference type="SMART" id="SM00419">
    <property type="entry name" value="HTH_CRP"/>
    <property type="match status" value="1"/>
</dbReference>
<dbReference type="Proteomes" id="UP000243180">
    <property type="component" value="Chromosome"/>
</dbReference>
<dbReference type="GO" id="GO:0003700">
    <property type="term" value="F:DNA-binding transcription factor activity"/>
    <property type="evidence" value="ECO:0007669"/>
    <property type="project" value="TreeGrafter"/>
</dbReference>
<dbReference type="CDD" id="cd00038">
    <property type="entry name" value="CAP_ED"/>
    <property type="match status" value="1"/>
</dbReference>
<dbReference type="RefSeq" id="WP_096360143.1">
    <property type="nucleotide sequence ID" value="NZ_AP014879.1"/>
</dbReference>
<evidence type="ECO:0000259" key="4">
    <source>
        <dbReference type="PROSITE" id="PS50042"/>
    </source>
</evidence>
<dbReference type="GO" id="GO:0003677">
    <property type="term" value="F:DNA binding"/>
    <property type="evidence" value="ECO:0007669"/>
    <property type="project" value="UniProtKB-KW"/>
</dbReference>
<keyword evidence="2" id="KW-0238">DNA-binding</keyword>
<protein>
    <submittedName>
        <fullName evidence="6">Crp/Fnr family transcriptional regulator</fullName>
    </submittedName>
</protein>
<dbReference type="Gene3D" id="2.60.120.10">
    <property type="entry name" value="Jelly Rolls"/>
    <property type="match status" value="1"/>
</dbReference>
<dbReference type="EMBL" id="AP014879">
    <property type="protein sequence ID" value="BAV33264.1"/>
    <property type="molecule type" value="Genomic_DNA"/>
</dbReference>
<dbReference type="SMART" id="SM00100">
    <property type="entry name" value="cNMP"/>
    <property type="match status" value="1"/>
</dbReference>
<dbReference type="SUPFAM" id="SSF51206">
    <property type="entry name" value="cAMP-binding domain-like"/>
    <property type="match status" value="1"/>
</dbReference>
<evidence type="ECO:0000313" key="6">
    <source>
        <dbReference type="EMBL" id="BAV33264.1"/>
    </source>
</evidence>
<sequence length="227" mass="25445">MSNAGSTGHKWLSVFPELAAIQDDAWLETLRAAREMVMPAGTIVIRRGDACQNFLMVTRGTVRVYESSESGREIALYRTGSGDICILTLSNLLAGTDYAAEAVTEDEVGVVMIPMPFFQNAMARSEAFRNFIMATLARRLSDVMRVVEQVTFQRLDLRLACLLGQLFERNKSKAISMTHEELARELGTTRVVVSRLLKEFERMGCIRLHRSQIELLSPEALARVSRD</sequence>
<organism evidence="6 7">
    <name type="scientific">Sulfuricaulis limicola</name>
    <dbReference type="NCBI Taxonomy" id="1620215"/>
    <lineage>
        <taxon>Bacteria</taxon>
        <taxon>Pseudomonadati</taxon>
        <taxon>Pseudomonadota</taxon>
        <taxon>Gammaproteobacteria</taxon>
        <taxon>Acidiferrobacterales</taxon>
        <taxon>Acidiferrobacteraceae</taxon>
        <taxon>Sulfuricaulis</taxon>
    </lineage>
</organism>
<dbReference type="InterPro" id="IPR018490">
    <property type="entry name" value="cNMP-bd_dom_sf"/>
</dbReference>
<feature type="domain" description="Cyclic nucleotide-binding" evidence="4">
    <location>
        <begin position="17"/>
        <end position="139"/>
    </location>
</feature>
<feature type="domain" description="HTH crp-type" evidence="5">
    <location>
        <begin position="153"/>
        <end position="219"/>
    </location>
</feature>
<dbReference type="Pfam" id="PF00027">
    <property type="entry name" value="cNMP_binding"/>
    <property type="match status" value="1"/>
</dbReference>
<dbReference type="InterPro" id="IPR036390">
    <property type="entry name" value="WH_DNA-bd_sf"/>
</dbReference>
<evidence type="ECO:0000259" key="5">
    <source>
        <dbReference type="PROSITE" id="PS51063"/>
    </source>
</evidence>
<dbReference type="InterPro" id="IPR000595">
    <property type="entry name" value="cNMP-bd_dom"/>
</dbReference>
<proteinExistence type="predicted"/>
<dbReference type="PANTHER" id="PTHR24567">
    <property type="entry name" value="CRP FAMILY TRANSCRIPTIONAL REGULATORY PROTEIN"/>
    <property type="match status" value="1"/>
</dbReference>
<dbReference type="InParanoid" id="A0A1B4XEM9"/>
<dbReference type="GO" id="GO:0005829">
    <property type="term" value="C:cytosol"/>
    <property type="evidence" value="ECO:0007669"/>
    <property type="project" value="TreeGrafter"/>
</dbReference>
<keyword evidence="1" id="KW-0805">Transcription regulation</keyword>
<dbReference type="KEGG" id="slim:SCL_0948"/>
<dbReference type="SUPFAM" id="SSF46785">
    <property type="entry name" value="Winged helix' DNA-binding domain"/>
    <property type="match status" value="1"/>
</dbReference>
<dbReference type="Pfam" id="PF13545">
    <property type="entry name" value="HTH_Crp_2"/>
    <property type="match status" value="1"/>
</dbReference>
<evidence type="ECO:0000256" key="1">
    <source>
        <dbReference type="ARBA" id="ARBA00023015"/>
    </source>
</evidence>
<keyword evidence="7" id="KW-1185">Reference proteome</keyword>
<dbReference type="InterPro" id="IPR050397">
    <property type="entry name" value="Env_Response_Regulators"/>
</dbReference>
<dbReference type="InterPro" id="IPR018488">
    <property type="entry name" value="cNMP-bd_CS"/>
</dbReference>
<keyword evidence="3" id="KW-0804">Transcription</keyword>
<name>A0A1B4XEM9_9GAMM</name>
<dbReference type="OrthoDB" id="9776746at2"/>
<dbReference type="PROSITE" id="PS50042">
    <property type="entry name" value="CNMP_BINDING_3"/>
    <property type="match status" value="1"/>
</dbReference>
<dbReference type="PROSITE" id="PS00888">
    <property type="entry name" value="CNMP_BINDING_1"/>
    <property type="match status" value="1"/>
</dbReference>
<reference evidence="6 7" key="1">
    <citation type="submission" date="2015-05" db="EMBL/GenBank/DDBJ databases">
        <title>Complete genome sequence of a sulfur-oxidizing gammaproteobacterium strain HA5.</title>
        <authorList>
            <person name="Miura A."/>
            <person name="Kojima H."/>
            <person name="Fukui M."/>
        </authorList>
    </citation>
    <scope>NUCLEOTIDE SEQUENCE [LARGE SCALE GENOMIC DNA]</scope>
    <source>
        <strain evidence="6 7">HA5</strain>
    </source>
</reference>
<evidence type="ECO:0000256" key="2">
    <source>
        <dbReference type="ARBA" id="ARBA00023125"/>
    </source>
</evidence>
<evidence type="ECO:0000256" key="3">
    <source>
        <dbReference type="ARBA" id="ARBA00023163"/>
    </source>
</evidence>